<proteinExistence type="predicted"/>
<dbReference type="GeneID" id="60321427"/>
<dbReference type="EMBL" id="MN813693">
    <property type="protein sequence ID" value="QHB37808.1"/>
    <property type="molecule type" value="Genomic_DNA"/>
</dbReference>
<reference evidence="1 2" key="1">
    <citation type="submission" date="2019-12" db="EMBL/GenBank/DDBJ databases">
        <authorList>
            <person name="Garlena R.A."/>
            <person name="Russell D.A."/>
            <person name="Pope W.H."/>
            <person name="Jacobs-Sera D."/>
            <person name="Hatfull G.F."/>
        </authorList>
    </citation>
    <scope>NUCLEOTIDE SEQUENCE [LARGE SCALE GENOMIC DNA]</scope>
</reference>
<evidence type="ECO:0000313" key="2">
    <source>
        <dbReference type="Proteomes" id="UP000464404"/>
    </source>
</evidence>
<organism evidence="1 2">
    <name type="scientific">Mycobacterium phage Imvubu</name>
    <dbReference type="NCBI Taxonomy" id="2686233"/>
    <lineage>
        <taxon>Viruses</taxon>
        <taxon>Duplodnaviria</taxon>
        <taxon>Heunggongvirae</taxon>
        <taxon>Uroviricota</taxon>
        <taxon>Caudoviricetes</taxon>
        <taxon>Bclasvirinae</taxon>
        <taxon>Imvubuvirus</taxon>
        <taxon>Imvubuvirus imvubu</taxon>
    </lineage>
</organism>
<name>A0A6B9LDQ5_9CAUD</name>
<dbReference type="RefSeq" id="YP_009950017.1">
    <property type="nucleotide sequence ID" value="NC_051586.1"/>
</dbReference>
<sequence length="72" mass="7634">MGVDYVAIEHDRGGKPVVRARQDRATACYYPGSHRVVLVADKGDIDAAFAALTELRDHLAAQGRGDGGTPTP</sequence>
<evidence type="ECO:0000313" key="1">
    <source>
        <dbReference type="EMBL" id="QHB37808.1"/>
    </source>
</evidence>
<dbReference type="KEGG" id="vg:60321427"/>
<dbReference type="Proteomes" id="UP000464404">
    <property type="component" value="Segment"/>
</dbReference>
<keyword evidence="2" id="KW-1185">Reference proteome</keyword>
<protein>
    <submittedName>
        <fullName evidence="1">Uncharacterized protein</fullName>
    </submittedName>
</protein>
<accession>A0A6B9LDQ5</accession>
<gene>
    <name evidence="1" type="primary">67</name>
    <name evidence="1" type="ORF">PBI_IMVUBU_67</name>
</gene>